<name>T0JMP2_9BACT</name>
<gene>
    <name evidence="1" type="ORF">M947_07000</name>
</gene>
<proteinExistence type="predicted"/>
<sequence length="141" mass="15921">MRNIIISALLATALIAVDYSNMSIQELKNHRGGVAPEDKSAFKAAMKAKMQALSPEERKIEKEEMHAFKASILSTTPEKIAEFEAKMKSLTPERKNALKTKMSSLSMEEKFAFKTKMISMTSQELVQRADELIKEKQVQIK</sequence>
<organism evidence="1 2">
    <name type="scientific">Sulfurimonas hongkongensis</name>
    <dbReference type="NCBI Taxonomy" id="1172190"/>
    <lineage>
        <taxon>Bacteria</taxon>
        <taxon>Pseudomonadati</taxon>
        <taxon>Campylobacterota</taxon>
        <taxon>Epsilonproteobacteria</taxon>
        <taxon>Campylobacterales</taxon>
        <taxon>Sulfurimonadaceae</taxon>
        <taxon>Sulfurimonas</taxon>
    </lineage>
</organism>
<accession>T0JMP2</accession>
<protein>
    <submittedName>
        <fullName evidence="1">Uncharacterized protein</fullName>
    </submittedName>
</protein>
<keyword evidence="2" id="KW-1185">Reference proteome</keyword>
<dbReference type="InterPro" id="IPR009488">
    <property type="entry name" value="DUF1104"/>
</dbReference>
<dbReference type="STRING" id="1172190.M947_07000"/>
<dbReference type="InterPro" id="IPR038310">
    <property type="entry name" value="DUF1104_sf"/>
</dbReference>
<evidence type="ECO:0000313" key="1">
    <source>
        <dbReference type="EMBL" id="EQB39401.1"/>
    </source>
</evidence>
<dbReference type="EMBL" id="AUPZ01000008">
    <property type="protein sequence ID" value="EQB39401.1"/>
    <property type="molecule type" value="Genomic_DNA"/>
</dbReference>
<dbReference type="AlphaFoldDB" id="T0JMP2"/>
<dbReference type="Pfam" id="PF06518">
    <property type="entry name" value="DUF1104"/>
    <property type="match status" value="1"/>
</dbReference>
<dbReference type="RefSeq" id="WP_021287662.1">
    <property type="nucleotide sequence ID" value="NZ_AUPZ01000008.1"/>
</dbReference>
<dbReference type="Proteomes" id="UP000015520">
    <property type="component" value="Unassembled WGS sequence"/>
</dbReference>
<comment type="caution">
    <text evidence="1">The sequence shown here is derived from an EMBL/GenBank/DDBJ whole genome shotgun (WGS) entry which is preliminary data.</text>
</comment>
<evidence type="ECO:0000313" key="2">
    <source>
        <dbReference type="Proteomes" id="UP000015520"/>
    </source>
</evidence>
<dbReference type="OrthoDB" id="5340094at2"/>
<dbReference type="Gene3D" id="1.20.120.1430">
    <property type="entry name" value="HP0721 helical bundle"/>
    <property type="match status" value="1"/>
</dbReference>
<dbReference type="PATRIC" id="fig|1172190.3.peg.1359"/>
<reference evidence="1 2" key="1">
    <citation type="submission" date="2013-07" db="EMBL/GenBank/DDBJ databases">
        <title>Sulfurimonas hongkongensis AST-10 Genome Sequencing.</title>
        <authorList>
            <person name="Cai L."/>
            <person name="Zhang T."/>
        </authorList>
    </citation>
    <scope>NUCLEOTIDE SEQUENCE [LARGE SCALE GENOMIC DNA]</scope>
    <source>
        <strain evidence="1 2">AST-10</strain>
    </source>
</reference>